<keyword evidence="1" id="KW-0472">Membrane</keyword>
<dbReference type="AlphaFoldDB" id="A0A2Z6RN48"/>
<keyword evidence="1" id="KW-1133">Transmembrane helix</keyword>
<evidence type="ECO:0000313" key="2">
    <source>
        <dbReference type="EMBL" id="GBB93686.1"/>
    </source>
</evidence>
<dbReference type="EMBL" id="BEXD01001349">
    <property type="protein sequence ID" value="GBB93686.1"/>
    <property type="molecule type" value="Genomic_DNA"/>
</dbReference>
<sequence length="133" mass="15909">VPRPERNEKWPKIIINEQLLVFIKVFVFVAKFHARFLALLVLNWKTCTFRFSFLCDTSRESLCFHHSFVFLVGPLLFAVLYGKFPIFCSFSQEFRFPVLYCSSCKHDWFSESPWMNFSRVERHFGFESETLES</sequence>
<feature type="transmembrane region" description="Helical" evidence="1">
    <location>
        <begin position="64"/>
        <end position="82"/>
    </location>
</feature>
<protein>
    <submittedName>
        <fullName evidence="2">Uncharacterized protein</fullName>
    </submittedName>
</protein>
<feature type="transmembrane region" description="Helical" evidence="1">
    <location>
        <begin position="21"/>
        <end position="44"/>
    </location>
</feature>
<evidence type="ECO:0000256" key="1">
    <source>
        <dbReference type="SAM" id="Phobius"/>
    </source>
</evidence>
<gene>
    <name evidence="2" type="ORF">RclHR1_22110001</name>
</gene>
<proteinExistence type="predicted"/>
<name>A0A2Z6RN48_9GLOM</name>
<feature type="non-terminal residue" evidence="2">
    <location>
        <position position="1"/>
    </location>
</feature>
<keyword evidence="3" id="KW-1185">Reference proteome</keyword>
<organism evidence="2 3">
    <name type="scientific">Rhizophagus clarus</name>
    <dbReference type="NCBI Taxonomy" id="94130"/>
    <lineage>
        <taxon>Eukaryota</taxon>
        <taxon>Fungi</taxon>
        <taxon>Fungi incertae sedis</taxon>
        <taxon>Mucoromycota</taxon>
        <taxon>Glomeromycotina</taxon>
        <taxon>Glomeromycetes</taxon>
        <taxon>Glomerales</taxon>
        <taxon>Glomeraceae</taxon>
        <taxon>Rhizophagus</taxon>
    </lineage>
</organism>
<dbReference type="Proteomes" id="UP000247702">
    <property type="component" value="Unassembled WGS sequence"/>
</dbReference>
<keyword evidence="1" id="KW-0812">Transmembrane</keyword>
<evidence type="ECO:0000313" key="3">
    <source>
        <dbReference type="Proteomes" id="UP000247702"/>
    </source>
</evidence>
<reference evidence="2 3" key="1">
    <citation type="submission" date="2017-11" db="EMBL/GenBank/DDBJ databases">
        <title>The genome of Rhizophagus clarus HR1 reveals common genetic basis of auxotrophy among arbuscular mycorrhizal fungi.</title>
        <authorList>
            <person name="Kobayashi Y."/>
        </authorList>
    </citation>
    <scope>NUCLEOTIDE SEQUENCE [LARGE SCALE GENOMIC DNA]</scope>
    <source>
        <strain evidence="2 3">HR1</strain>
    </source>
</reference>
<comment type="caution">
    <text evidence="2">The sequence shown here is derived from an EMBL/GenBank/DDBJ whole genome shotgun (WGS) entry which is preliminary data.</text>
</comment>
<accession>A0A2Z6RN48</accession>